<organism evidence="2">
    <name type="scientific">Lygus hesperus</name>
    <name type="common">Western plant bug</name>
    <dbReference type="NCBI Taxonomy" id="30085"/>
    <lineage>
        <taxon>Eukaryota</taxon>
        <taxon>Metazoa</taxon>
        <taxon>Ecdysozoa</taxon>
        <taxon>Arthropoda</taxon>
        <taxon>Hexapoda</taxon>
        <taxon>Insecta</taxon>
        <taxon>Pterygota</taxon>
        <taxon>Neoptera</taxon>
        <taxon>Paraneoptera</taxon>
        <taxon>Hemiptera</taxon>
        <taxon>Heteroptera</taxon>
        <taxon>Panheteroptera</taxon>
        <taxon>Cimicomorpha</taxon>
        <taxon>Miridae</taxon>
        <taxon>Mirini</taxon>
        <taxon>Lygus</taxon>
    </lineage>
</organism>
<proteinExistence type="predicted"/>
<reference evidence="2" key="2">
    <citation type="submission" date="2014-07" db="EMBL/GenBank/DDBJ databases">
        <authorList>
            <person name="Hull J."/>
        </authorList>
    </citation>
    <scope>NUCLEOTIDE SEQUENCE</scope>
</reference>
<accession>A0A0A9ZHW0</accession>
<dbReference type="InterPro" id="IPR015590">
    <property type="entry name" value="Aldehyde_DH_dom"/>
</dbReference>
<dbReference type="Gene3D" id="3.40.309.10">
    <property type="entry name" value="Aldehyde Dehydrogenase, Chain A, domain 2"/>
    <property type="match status" value="2"/>
</dbReference>
<dbReference type="InterPro" id="IPR016163">
    <property type="entry name" value="Ald_DH_C"/>
</dbReference>
<feature type="domain" description="Aldehyde dehydrogenase" evidence="1">
    <location>
        <begin position="275"/>
        <end position="330"/>
    </location>
</feature>
<dbReference type="GO" id="GO:0016620">
    <property type="term" value="F:oxidoreductase activity, acting on the aldehyde or oxo group of donors, NAD or NADP as acceptor"/>
    <property type="evidence" value="ECO:0007669"/>
    <property type="project" value="InterPro"/>
</dbReference>
<dbReference type="PANTHER" id="PTHR11699">
    <property type="entry name" value="ALDEHYDE DEHYDROGENASE-RELATED"/>
    <property type="match status" value="1"/>
</dbReference>
<gene>
    <name evidence="2" type="primary">Aldh16a1</name>
    <name evidence="2" type="ORF">CM83_41419</name>
</gene>
<protein>
    <submittedName>
        <fullName evidence="2">Aldehyde dehydrogenase family 16 member A1</fullName>
    </submittedName>
</protein>
<dbReference type="Pfam" id="PF00171">
    <property type="entry name" value="Aldedh"/>
    <property type="match status" value="2"/>
</dbReference>
<dbReference type="EMBL" id="GBHO01000016">
    <property type="protein sequence ID" value="JAG43588.1"/>
    <property type="molecule type" value="Transcribed_RNA"/>
</dbReference>
<reference evidence="2" key="1">
    <citation type="journal article" date="2014" name="PLoS ONE">
        <title>Transcriptome-Based Identification of ABC Transporters in the Western Tarnished Plant Bug Lygus hesperus.</title>
        <authorList>
            <person name="Hull J.J."/>
            <person name="Chaney K."/>
            <person name="Geib S.M."/>
            <person name="Fabrick J.A."/>
            <person name="Brent C.S."/>
            <person name="Walsh D."/>
            <person name="Lavine L.C."/>
        </authorList>
    </citation>
    <scope>NUCLEOTIDE SEQUENCE</scope>
</reference>
<evidence type="ECO:0000259" key="1">
    <source>
        <dbReference type="Pfam" id="PF00171"/>
    </source>
</evidence>
<dbReference type="SUPFAM" id="SSF53720">
    <property type="entry name" value="ALDH-like"/>
    <property type="match status" value="1"/>
</dbReference>
<sequence length="679" mass="76557">FNVYIIFSAHKYLSLCYKLGTTYKGVYAIPIVGGTRIFRDIDNLRNEINLNLIFSIRKFHSKRFFSHQTAVKETMTDSQQDVDFLWKPNPSLEDARDWIEKNKFVDDGGPLPKLDTHFFGKNYGNSSKETLVRIVQELQAKKNMASAILELCGFTSSDSAKAIQNLIDDLRFYSEDHWPYFDDAAFVPSTVPVEFLNGSIDISIIGRVLGPAMRLGTKLSFSRADEKTSIFWTYLAHILVDCGVPLISSPYPAILKYYPPMNFECGGQFVDEKIGFKTPVIVFESGDVFAAVKSIIQSVWEFNGKTYWTPTHIYVQESVFNEFVPLLKMDAVNHIKLLNIDEREEVPTEGHPPVFQPCDRSHFKFFLGWDPKILQIEEEVGPGVVVLPFRTVDEGIKAANSLPDTFCASIWTEKSKFGSQAASLLKMTTVWINCHGILEPHTSFARDSHFVPVNGPDLFEILLAITKPKTVREIEEIRSSELISLKNFVAENDAEAIQNVKSPSKLKNHEMVSLLGPLKNLISAWDPSLDWVWPSEFRYRTTNSGLTVTTQILPGPPQYITVLSNSPKAIVAALLLAYRFIYCGTPLVFRLPTPVFLESFERHAPLLPLCQAGFILFTCHAGDIDSFSLIKNRRALILCEGNDSGKEGIEEGIDFSGHNVSFIPHFSHVFAHSKNVLLF</sequence>
<feature type="non-terminal residue" evidence="2">
    <location>
        <position position="1"/>
    </location>
</feature>
<feature type="domain" description="Aldehyde dehydrogenase" evidence="1">
    <location>
        <begin position="377"/>
        <end position="442"/>
    </location>
</feature>
<dbReference type="AlphaFoldDB" id="A0A0A9ZHW0"/>
<dbReference type="InterPro" id="IPR016161">
    <property type="entry name" value="Ald_DH/histidinol_DH"/>
</dbReference>
<name>A0A0A9ZHW0_LYGHE</name>
<evidence type="ECO:0000313" key="2">
    <source>
        <dbReference type="EMBL" id="JAG43588.1"/>
    </source>
</evidence>